<name>A0A8H8DD78_9ASCO</name>
<sequence>MSSTTTEKSKEQKFHEYILNLPQDKVDTIKGKPLEVLKVIDDYGEHFMDIGRQKGELITKEIREKKPKVMIELGGYLGYSAVLFANELIQDPEAKYYSFEVNPEFAKIATDVIRLAGLSKKIEIIVGKAAYTLVDFKERLNKNASFKALDFIFIDHWKDLYVPDLRELESLNFIAPGTVITADNILSPGAPEYAKYLRLSPEEKKLYNENNPNPNGDEFLGRWNILYDTKTVKVEYPNGRVDAVEITKCTDYLSDLTPIFNQCVDIVQSETNVKKPSHPKEQPLYLIKDTFNKECVEFYQILTNLSQFINEIKAEYLVVSDNAANSTSKDKVDEEFNTRVQQCFKKLAALEAYETKRQQMVQATLSKRWFFQDDSEQDIYFETEAGHRHQVLRFLMESLVNLSKTYEKMQRKRIQREKQLNSLNFQNINDELEKDLDNSKIFTSLDQIQRDIEMEEETPHFEMSDEQIQELESENKELLNLKTTQLNQVDIIQQSILDIVNTQNELSFKLQEQGDQINNLMDTHSQVELEVREGNRTLNKATRKNKRGANYLVTICIVLGCLLVIIDFLKFI</sequence>
<evidence type="ECO:0000313" key="10">
    <source>
        <dbReference type="EMBL" id="KAG5419556.1"/>
    </source>
</evidence>
<dbReference type="EC" id="2.1.1.6" evidence="1"/>
<dbReference type="InterPro" id="IPR019529">
    <property type="entry name" value="Syntaxin-18_N"/>
</dbReference>
<protein>
    <recommendedName>
        <fullName evidence="1">catechol O-methyltransferase</fullName>
        <ecNumber evidence="1">2.1.1.6</ecNumber>
    </recommendedName>
</protein>
<evidence type="ECO:0000256" key="8">
    <source>
        <dbReference type="SAM" id="Phobius"/>
    </source>
</evidence>
<dbReference type="Pfam" id="PF10496">
    <property type="entry name" value="Syntaxin-18_N"/>
    <property type="match status" value="1"/>
</dbReference>
<dbReference type="EMBL" id="JAEOAQ010000003">
    <property type="protein sequence ID" value="KAG5419556.1"/>
    <property type="molecule type" value="Genomic_DNA"/>
</dbReference>
<feature type="coiled-coil region" evidence="7">
    <location>
        <begin position="461"/>
        <end position="488"/>
    </location>
</feature>
<dbReference type="InterPro" id="IPR029063">
    <property type="entry name" value="SAM-dependent_MTases_sf"/>
</dbReference>
<keyword evidence="7" id="KW-0175">Coiled coil</keyword>
<feature type="transmembrane region" description="Helical" evidence="8">
    <location>
        <begin position="549"/>
        <end position="569"/>
    </location>
</feature>
<dbReference type="GO" id="GO:0032259">
    <property type="term" value="P:methylation"/>
    <property type="evidence" value="ECO:0007669"/>
    <property type="project" value="UniProtKB-KW"/>
</dbReference>
<dbReference type="OrthoDB" id="186626at2759"/>
<accession>A0A8H8DD78</accession>
<dbReference type="InterPro" id="IPR000727">
    <property type="entry name" value="T_SNARE_dom"/>
</dbReference>
<dbReference type="InterPro" id="IPR002935">
    <property type="entry name" value="SAM_O-MeTrfase"/>
</dbReference>
<dbReference type="Gene3D" id="3.40.50.150">
    <property type="entry name" value="Vaccinia Virus protein VP39"/>
    <property type="match status" value="1"/>
</dbReference>
<dbReference type="RefSeq" id="XP_067548672.1">
    <property type="nucleotide sequence ID" value="XM_067692277.1"/>
</dbReference>
<evidence type="ECO:0000256" key="3">
    <source>
        <dbReference type="ARBA" id="ARBA00022679"/>
    </source>
</evidence>
<keyword evidence="8" id="KW-0472">Membrane</keyword>
<evidence type="ECO:0000313" key="11">
    <source>
        <dbReference type="Proteomes" id="UP000669133"/>
    </source>
</evidence>
<gene>
    <name evidence="10" type="ORF">I9W82_003324</name>
</gene>
<organism evidence="10 11">
    <name type="scientific">Candida metapsilosis</name>
    <dbReference type="NCBI Taxonomy" id="273372"/>
    <lineage>
        <taxon>Eukaryota</taxon>
        <taxon>Fungi</taxon>
        <taxon>Dikarya</taxon>
        <taxon>Ascomycota</taxon>
        <taxon>Saccharomycotina</taxon>
        <taxon>Pichiomycetes</taxon>
        <taxon>Debaryomycetaceae</taxon>
        <taxon>Candida/Lodderomyces clade</taxon>
        <taxon>Candida</taxon>
    </lineage>
</organism>
<dbReference type="GeneID" id="93651953"/>
<evidence type="ECO:0000259" key="9">
    <source>
        <dbReference type="PROSITE" id="PS50192"/>
    </source>
</evidence>
<dbReference type="PANTHER" id="PTHR43836">
    <property type="entry name" value="CATECHOL O-METHYLTRANSFERASE 1-RELATED"/>
    <property type="match status" value="1"/>
</dbReference>
<evidence type="ECO:0000256" key="2">
    <source>
        <dbReference type="ARBA" id="ARBA00022603"/>
    </source>
</evidence>
<keyword evidence="8" id="KW-1133">Transmembrane helix</keyword>
<dbReference type="PROSITE" id="PS51682">
    <property type="entry name" value="SAM_OMT_I"/>
    <property type="match status" value="1"/>
</dbReference>
<comment type="similarity">
    <text evidence="6">Belongs to the class I-like SAM-binding methyltransferase superfamily. Cation-dependent O-methyltransferase family.</text>
</comment>
<dbReference type="Proteomes" id="UP000669133">
    <property type="component" value="Unassembled WGS sequence"/>
</dbReference>
<keyword evidence="5" id="KW-0128">Catecholamine metabolism</keyword>
<dbReference type="GO" id="GO:0006584">
    <property type="term" value="P:catecholamine metabolic process"/>
    <property type="evidence" value="ECO:0007669"/>
    <property type="project" value="UniProtKB-KW"/>
</dbReference>
<dbReference type="PROSITE" id="PS50192">
    <property type="entry name" value="T_SNARE"/>
    <property type="match status" value="1"/>
</dbReference>
<evidence type="ECO:0000256" key="1">
    <source>
        <dbReference type="ARBA" id="ARBA00012880"/>
    </source>
</evidence>
<evidence type="ECO:0000256" key="5">
    <source>
        <dbReference type="ARBA" id="ARBA00022939"/>
    </source>
</evidence>
<feature type="domain" description="T-SNARE coiled-coil homology" evidence="9">
    <location>
        <begin position="479"/>
        <end position="541"/>
    </location>
</feature>
<dbReference type="SUPFAM" id="SSF53335">
    <property type="entry name" value="S-adenosyl-L-methionine-dependent methyltransferases"/>
    <property type="match status" value="1"/>
</dbReference>
<evidence type="ECO:0000256" key="6">
    <source>
        <dbReference type="ARBA" id="ARBA00023453"/>
    </source>
</evidence>
<keyword evidence="8" id="KW-0812">Transmembrane</keyword>
<proteinExistence type="inferred from homology"/>
<dbReference type="Pfam" id="PF01596">
    <property type="entry name" value="Methyltransf_3"/>
    <property type="match status" value="1"/>
</dbReference>
<dbReference type="Gene3D" id="1.20.5.110">
    <property type="match status" value="1"/>
</dbReference>
<keyword evidence="4" id="KW-0949">S-adenosyl-L-methionine</keyword>
<comment type="caution">
    <text evidence="10">The sequence shown here is derived from an EMBL/GenBank/DDBJ whole genome shotgun (WGS) entry which is preliminary data.</text>
</comment>
<keyword evidence="2" id="KW-0489">Methyltransferase</keyword>
<dbReference type="AlphaFoldDB" id="A0A8H8DD78"/>
<dbReference type="GO" id="GO:0008171">
    <property type="term" value="F:O-methyltransferase activity"/>
    <property type="evidence" value="ECO:0007669"/>
    <property type="project" value="InterPro"/>
</dbReference>
<keyword evidence="11" id="KW-1185">Reference proteome</keyword>
<keyword evidence="3" id="KW-0808">Transferase</keyword>
<evidence type="ECO:0000256" key="4">
    <source>
        <dbReference type="ARBA" id="ARBA00022691"/>
    </source>
</evidence>
<evidence type="ECO:0000256" key="7">
    <source>
        <dbReference type="SAM" id="Coils"/>
    </source>
</evidence>
<reference evidence="10 11" key="1">
    <citation type="submission" date="2020-12" db="EMBL/GenBank/DDBJ databases">
        <title>Effect of drift, selection, and recombination on the evolution of hybrid genomes in Candida yeast pathogens.</title>
        <authorList>
            <person name="Mixao V."/>
            <person name="Ksiezopolska E."/>
            <person name="Saus E."/>
            <person name="Boekhout T."/>
            <person name="Gacser A."/>
            <person name="Gabaldon T."/>
        </authorList>
    </citation>
    <scope>NUCLEOTIDE SEQUENCE [LARGE SCALE GENOMIC DNA]</scope>
    <source>
        <strain evidence="10 11">BP57</strain>
    </source>
</reference>
<dbReference type="PANTHER" id="PTHR43836:SF2">
    <property type="entry name" value="CATECHOL O-METHYLTRANSFERASE 1-RELATED"/>
    <property type="match status" value="1"/>
</dbReference>